<keyword evidence="1" id="KW-0812">Transmembrane</keyword>
<name>A0AAE3KUV6_9BACT</name>
<evidence type="ECO:0000313" key="3">
    <source>
        <dbReference type="Proteomes" id="UP001204144"/>
    </source>
</evidence>
<dbReference type="AlphaFoldDB" id="A0AAE3KUV6"/>
<accession>A0AAE3KUV6</accession>
<dbReference type="EMBL" id="RJUF01000194">
    <property type="protein sequence ID" value="MCP9766012.1"/>
    <property type="molecule type" value="Genomic_DNA"/>
</dbReference>
<dbReference type="InterPro" id="IPR011990">
    <property type="entry name" value="TPR-like_helical_dom_sf"/>
</dbReference>
<gene>
    <name evidence="2" type="ORF">EGI31_24000</name>
</gene>
<keyword evidence="3" id="KW-1185">Reference proteome</keyword>
<dbReference type="Gene3D" id="1.25.40.10">
    <property type="entry name" value="Tetratricopeptide repeat domain"/>
    <property type="match status" value="1"/>
</dbReference>
<evidence type="ECO:0000313" key="2">
    <source>
        <dbReference type="EMBL" id="MCP9766012.1"/>
    </source>
</evidence>
<comment type="caution">
    <text evidence="2">The sequence shown here is derived from an EMBL/GenBank/DDBJ whole genome shotgun (WGS) entry which is preliminary data.</text>
</comment>
<protein>
    <recommendedName>
        <fullName evidence="4">Tetratricopeptide repeat protein</fullName>
    </recommendedName>
</protein>
<keyword evidence="1" id="KW-0472">Membrane</keyword>
<dbReference type="RefSeq" id="WP_255039720.1">
    <property type="nucleotide sequence ID" value="NZ_RJUF01000194.1"/>
</dbReference>
<evidence type="ECO:0000256" key="1">
    <source>
        <dbReference type="SAM" id="Phobius"/>
    </source>
</evidence>
<organism evidence="2 3">
    <name type="scientific">Lacihabitans soyangensis</name>
    <dbReference type="NCBI Taxonomy" id="869394"/>
    <lineage>
        <taxon>Bacteria</taxon>
        <taxon>Pseudomonadati</taxon>
        <taxon>Bacteroidota</taxon>
        <taxon>Cytophagia</taxon>
        <taxon>Cytophagales</taxon>
        <taxon>Leadbetterellaceae</taxon>
        <taxon>Lacihabitans</taxon>
    </lineage>
</organism>
<dbReference type="SUPFAM" id="SSF48452">
    <property type="entry name" value="TPR-like"/>
    <property type="match status" value="1"/>
</dbReference>
<keyword evidence="1" id="KW-1133">Transmembrane helix</keyword>
<dbReference type="Proteomes" id="UP001204144">
    <property type="component" value="Unassembled WGS sequence"/>
</dbReference>
<feature type="transmembrane region" description="Helical" evidence="1">
    <location>
        <begin position="69"/>
        <end position="87"/>
    </location>
</feature>
<reference evidence="2 3" key="1">
    <citation type="submission" date="2018-11" db="EMBL/GenBank/DDBJ databases">
        <title>Novel bacteria species description.</title>
        <authorList>
            <person name="Han J.-H."/>
        </authorList>
    </citation>
    <scope>NUCLEOTIDE SEQUENCE [LARGE SCALE GENOMIC DNA]</scope>
    <source>
        <strain evidence="2 3">KCTC23259</strain>
    </source>
</reference>
<sequence>MEELINKYFEKTLTEKELVEFNEKLETDNEFKAEFEFQKSVQSAIRSKERAEIKNLVASFEKPKHQNGWWKYAAAAVVFIIGGWVVFQQFLGKSDTSKLYLSYYQTYPNVIAPNVRGESEETLKTKAFAAYDSGDFQSSAQLFGKLKALVSEDYATFYEGISYLEINKPEKTIALFENKKFINSNAQLEVYRQWYLALAYLKTNKRDSSKQILKQLSISDNPQKEQALKLLDEL</sequence>
<evidence type="ECO:0008006" key="4">
    <source>
        <dbReference type="Google" id="ProtNLM"/>
    </source>
</evidence>
<proteinExistence type="predicted"/>